<name>A0A9P0U1L4_PIEBR</name>
<feature type="transmembrane region" description="Helical" evidence="2">
    <location>
        <begin position="87"/>
        <end position="105"/>
    </location>
</feature>
<evidence type="ECO:0000256" key="1">
    <source>
        <dbReference type="SAM" id="MobiDB-lite"/>
    </source>
</evidence>
<reference evidence="3" key="1">
    <citation type="submission" date="2022-05" db="EMBL/GenBank/DDBJ databases">
        <authorList>
            <person name="Okamura Y."/>
        </authorList>
    </citation>
    <scope>NUCLEOTIDE SEQUENCE</scope>
</reference>
<keyword evidence="2" id="KW-0812">Transmembrane</keyword>
<keyword evidence="2" id="KW-1133">Transmembrane helix</keyword>
<accession>A0A9P0U1L4</accession>
<dbReference type="AlphaFoldDB" id="A0A9P0U1L4"/>
<dbReference type="EMBL" id="CALOZG010000087">
    <property type="protein sequence ID" value="CAH4038950.1"/>
    <property type="molecule type" value="Genomic_DNA"/>
</dbReference>
<gene>
    <name evidence="3" type="ORF">PIBRA_LOCUS14426</name>
</gene>
<keyword evidence="2" id="KW-0472">Membrane</keyword>
<evidence type="ECO:0000313" key="4">
    <source>
        <dbReference type="Proteomes" id="UP001152562"/>
    </source>
</evidence>
<proteinExistence type="predicted"/>
<keyword evidence="4" id="KW-1185">Reference proteome</keyword>
<feature type="region of interest" description="Disordered" evidence="1">
    <location>
        <begin position="1"/>
        <end position="21"/>
    </location>
</feature>
<dbReference type="Proteomes" id="UP001152562">
    <property type="component" value="Unassembled WGS sequence"/>
</dbReference>
<feature type="region of interest" description="Disordered" evidence="1">
    <location>
        <begin position="319"/>
        <end position="352"/>
    </location>
</feature>
<evidence type="ECO:0000256" key="2">
    <source>
        <dbReference type="SAM" id="Phobius"/>
    </source>
</evidence>
<protein>
    <submittedName>
        <fullName evidence="3">Uncharacterized protein</fullName>
    </submittedName>
</protein>
<organism evidence="3 4">
    <name type="scientific">Pieris brassicae</name>
    <name type="common">White butterfly</name>
    <name type="synonym">Large white butterfly</name>
    <dbReference type="NCBI Taxonomy" id="7116"/>
    <lineage>
        <taxon>Eukaryota</taxon>
        <taxon>Metazoa</taxon>
        <taxon>Ecdysozoa</taxon>
        <taxon>Arthropoda</taxon>
        <taxon>Hexapoda</taxon>
        <taxon>Insecta</taxon>
        <taxon>Pterygota</taxon>
        <taxon>Neoptera</taxon>
        <taxon>Endopterygota</taxon>
        <taxon>Lepidoptera</taxon>
        <taxon>Glossata</taxon>
        <taxon>Ditrysia</taxon>
        <taxon>Papilionoidea</taxon>
        <taxon>Pieridae</taxon>
        <taxon>Pierinae</taxon>
        <taxon>Pieris</taxon>
    </lineage>
</organism>
<feature type="region of interest" description="Disordered" evidence="1">
    <location>
        <begin position="269"/>
        <end position="297"/>
    </location>
</feature>
<comment type="caution">
    <text evidence="3">The sequence shown here is derived from an EMBL/GenBank/DDBJ whole genome shotgun (WGS) entry which is preliminary data.</text>
</comment>
<evidence type="ECO:0000313" key="3">
    <source>
        <dbReference type="EMBL" id="CAH4038950.1"/>
    </source>
</evidence>
<sequence length="352" mass="38670">MKHQNVGQNEDLRQHSPSSEVSDKQLVYASGLALRTHQHMSKYSIIISINMQNDKLRVSVSNERTSRDVCPARRVAVTQPTTTTFSLRVYLPLFLLCFLGPGAFLPRPEDRRKPPFFDQLYTSNDGCSISTCHRFGARAMVRQGRSQARGPPGLLMPLPPYSHAMLSRPCLTTRRLRIMCSGATLPSLSSGNRSRYVIHGALATAPHRMQRFMIGGTSRVFGILERVSRSPVLGGLVRARVRSSPALCSPPFPRAAAARTRIDTACQPLHRGTLRPPRRPGPCSPRTPFHASSTGFARRPIPFPGGGWCIRSDTSGAEASRRVLRSADAMPVTSAVAAKPTQPRMKPSTEPT</sequence>